<sequence>MPTFPQASTIKTTGLLVALTRRDDQSNFCAMARRDTRDLLIAEGLKAFLARGYEGIGIQPILSGAGVPKGSFYNFFPSKEAYALEVIDAYAARYEAFRLACFATDGPPLRRLRHYFEALEAEMAEAGETGGCLYGVLAQTSAPHSEALRSRLKAAFAHWRAQIADLLETAKAAGELAPATESVALADAIIDAYEGAAVRARAEGDTAPMRRFRRVTMEALLSAATMP</sequence>
<dbReference type="PANTHER" id="PTHR47506">
    <property type="entry name" value="TRANSCRIPTIONAL REGULATORY PROTEIN"/>
    <property type="match status" value="1"/>
</dbReference>
<dbReference type="PANTHER" id="PTHR47506:SF6">
    <property type="entry name" value="HTH-TYPE TRANSCRIPTIONAL REPRESSOR NEMR"/>
    <property type="match status" value="1"/>
</dbReference>
<dbReference type="PROSITE" id="PS50977">
    <property type="entry name" value="HTH_TETR_2"/>
    <property type="match status" value="1"/>
</dbReference>
<dbReference type="SUPFAM" id="SSF46689">
    <property type="entry name" value="Homeodomain-like"/>
    <property type="match status" value="1"/>
</dbReference>
<dbReference type="SUPFAM" id="SSF48498">
    <property type="entry name" value="Tetracyclin repressor-like, C-terminal domain"/>
    <property type="match status" value="1"/>
</dbReference>
<evidence type="ECO:0000256" key="3">
    <source>
        <dbReference type="ARBA" id="ARBA00023163"/>
    </source>
</evidence>
<name>A0A5C4LK32_9HYPH</name>
<evidence type="ECO:0000313" key="6">
    <source>
        <dbReference type="EMBL" id="TNC13610.1"/>
    </source>
</evidence>
<dbReference type="Gene3D" id="1.10.357.10">
    <property type="entry name" value="Tetracycline Repressor, domain 2"/>
    <property type="match status" value="1"/>
</dbReference>
<keyword evidence="2 4" id="KW-0238">DNA-binding</keyword>
<feature type="domain" description="HTH tetR-type" evidence="5">
    <location>
        <begin position="34"/>
        <end position="94"/>
    </location>
</feature>
<evidence type="ECO:0000256" key="2">
    <source>
        <dbReference type="ARBA" id="ARBA00023125"/>
    </source>
</evidence>
<keyword evidence="3" id="KW-0804">Transcription</keyword>
<evidence type="ECO:0000256" key="1">
    <source>
        <dbReference type="ARBA" id="ARBA00023015"/>
    </source>
</evidence>
<protein>
    <submittedName>
        <fullName evidence="6">TetR family transcriptional regulator</fullName>
    </submittedName>
</protein>
<reference evidence="6 7" key="1">
    <citation type="submission" date="2019-06" db="EMBL/GenBank/DDBJ databases">
        <title>Genome of Methylobacterium sp. 17Sr1-39.</title>
        <authorList>
            <person name="Seo T."/>
        </authorList>
    </citation>
    <scope>NUCLEOTIDE SEQUENCE [LARGE SCALE GENOMIC DNA]</scope>
    <source>
        <strain evidence="6 7">17Sr1-39</strain>
    </source>
</reference>
<evidence type="ECO:0000313" key="7">
    <source>
        <dbReference type="Proteomes" id="UP000305267"/>
    </source>
</evidence>
<organism evidence="6 7">
    <name type="scientific">Methylobacterium terricola</name>
    <dbReference type="NCBI Taxonomy" id="2583531"/>
    <lineage>
        <taxon>Bacteria</taxon>
        <taxon>Pseudomonadati</taxon>
        <taxon>Pseudomonadota</taxon>
        <taxon>Alphaproteobacteria</taxon>
        <taxon>Hyphomicrobiales</taxon>
        <taxon>Methylobacteriaceae</taxon>
        <taxon>Methylobacterium</taxon>
    </lineage>
</organism>
<dbReference type="Proteomes" id="UP000305267">
    <property type="component" value="Unassembled WGS sequence"/>
</dbReference>
<proteinExistence type="predicted"/>
<dbReference type="OrthoDB" id="9811084at2"/>
<dbReference type="InterPro" id="IPR001647">
    <property type="entry name" value="HTH_TetR"/>
</dbReference>
<dbReference type="GO" id="GO:0003677">
    <property type="term" value="F:DNA binding"/>
    <property type="evidence" value="ECO:0007669"/>
    <property type="project" value="UniProtKB-UniRule"/>
</dbReference>
<comment type="caution">
    <text evidence="6">The sequence shown here is derived from an EMBL/GenBank/DDBJ whole genome shotgun (WGS) entry which is preliminary data.</text>
</comment>
<dbReference type="InterPro" id="IPR036271">
    <property type="entry name" value="Tet_transcr_reg_TetR-rel_C_sf"/>
</dbReference>
<keyword evidence="7" id="KW-1185">Reference proteome</keyword>
<dbReference type="Pfam" id="PF16925">
    <property type="entry name" value="TetR_C_13"/>
    <property type="match status" value="1"/>
</dbReference>
<evidence type="ECO:0000259" key="5">
    <source>
        <dbReference type="PROSITE" id="PS50977"/>
    </source>
</evidence>
<dbReference type="AlphaFoldDB" id="A0A5C4LK32"/>
<evidence type="ECO:0000256" key="4">
    <source>
        <dbReference type="PROSITE-ProRule" id="PRU00335"/>
    </source>
</evidence>
<keyword evidence="1" id="KW-0805">Transcription regulation</keyword>
<feature type="DNA-binding region" description="H-T-H motif" evidence="4">
    <location>
        <begin position="57"/>
        <end position="76"/>
    </location>
</feature>
<dbReference type="EMBL" id="VDDA01000004">
    <property type="protein sequence ID" value="TNC13610.1"/>
    <property type="molecule type" value="Genomic_DNA"/>
</dbReference>
<dbReference type="InterPro" id="IPR011075">
    <property type="entry name" value="TetR_C"/>
</dbReference>
<dbReference type="InterPro" id="IPR009057">
    <property type="entry name" value="Homeodomain-like_sf"/>
</dbReference>
<accession>A0A5C4LK32</accession>
<gene>
    <name evidence="6" type="ORF">FF100_12605</name>
</gene>
<dbReference type="Pfam" id="PF00440">
    <property type="entry name" value="TetR_N"/>
    <property type="match status" value="1"/>
</dbReference>